<feature type="compositionally biased region" description="Basic and acidic residues" evidence="1">
    <location>
        <begin position="62"/>
        <end position="77"/>
    </location>
</feature>
<feature type="compositionally biased region" description="Low complexity" evidence="1">
    <location>
        <begin position="157"/>
        <end position="168"/>
    </location>
</feature>
<evidence type="ECO:0000313" key="4">
    <source>
        <dbReference type="Proteomes" id="UP000076476"/>
    </source>
</evidence>
<gene>
    <name evidence="3" type="ORF">AZI98_04560</name>
</gene>
<dbReference type="InterPro" id="IPR014717">
    <property type="entry name" value="Transl_elong_EF1B/ribsomal_bS6"/>
</dbReference>
<evidence type="ECO:0000313" key="3">
    <source>
        <dbReference type="EMBL" id="KZN96857.1"/>
    </source>
</evidence>
<feature type="region of interest" description="Disordered" evidence="1">
    <location>
        <begin position="59"/>
        <end position="78"/>
    </location>
</feature>
<evidence type="ECO:0000256" key="1">
    <source>
        <dbReference type="SAM" id="MobiDB-lite"/>
    </source>
</evidence>
<dbReference type="Proteomes" id="UP000076476">
    <property type="component" value="Unassembled WGS sequence"/>
</dbReference>
<feature type="region of interest" description="Disordered" evidence="1">
    <location>
        <begin position="112"/>
        <end position="173"/>
    </location>
</feature>
<dbReference type="Gene3D" id="3.30.70.60">
    <property type="match status" value="1"/>
</dbReference>
<dbReference type="RefSeq" id="WP_063387116.1">
    <property type="nucleotide sequence ID" value="NZ_LWBR01000013.1"/>
</dbReference>
<protein>
    <recommendedName>
        <fullName evidence="5">Pilus assembly protein PilO</fullName>
    </recommendedName>
</protein>
<feature type="transmembrane region" description="Helical" evidence="2">
    <location>
        <begin position="12"/>
        <end position="30"/>
    </location>
</feature>
<evidence type="ECO:0000256" key="2">
    <source>
        <dbReference type="SAM" id="Phobius"/>
    </source>
</evidence>
<comment type="caution">
    <text evidence="3">The sequence shown here is derived from an EMBL/GenBank/DDBJ whole genome shotgun (WGS) entry which is preliminary data.</text>
</comment>
<name>A0A161ZUD8_9BACI</name>
<dbReference type="EMBL" id="LWBR01000013">
    <property type="protein sequence ID" value="KZN96857.1"/>
    <property type="molecule type" value="Genomic_DNA"/>
</dbReference>
<keyword evidence="2" id="KW-0812">Transmembrane</keyword>
<keyword evidence="2" id="KW-0472">Membrane</keyword>
<feature type="compositionally biased region" description="Basic and acidic residues" evidence="1">
    <location>
        <begin position="248"/>
        <end position="257"/>
    </location>
</feature>
<proteinExistence type="predicted"/>
<accession>A0A161ZUD8</accession>
<dbReference type="STRING" id="33936.AZI98_04560"/>
<organism evidence="3 4">
    <name type="scientific">Aeribacillus pallidus</name>
    <dbReference type="NCBI Taxonomy" id="33936"/>
    <lineage>
        <taxon>Bacteria</taxon>
        <taxon>Bacillati</taxon>
        <taxon>Bacillota</taxon>
        <taxon>Bacilli</taxon>
        <taxon>Bacillales</taxon>
        <taxon>Bacillaceae</taxon>
        <taxon>Aeribacillus</taxon>
    </lineage>
</organism>
<keyword evidence="2" id="KW-1133">Transmembrane helix</keyword>
<feature type="compositionally biased region" description="Low complexity" evidence="1">
    <location>
        <begin position="112"/>
        <end position="130"/>
    </location>
</feature>
<feature type="region of interest" description="Disordered" evidence="1">
    <location>
        <begin position="248"/>
        <end position="268"/>
    </location>
</feature>
<feature type="compositionally biased region" description="Polar residues" evidence="1">
    <location>
        <begin position="258"/>
        <end position="268"/>
    </location>
</feature>
<dbReference type="AlphaFoldDB" id="A0A161ZUD8"/>
<feature type="compositionally biased region" description="Polar residues" evidence="1">
    <location>
        <begin position="143"/>
        <end position="156"/>
    </location>
</feature>
<reference evidence="3 4" key="1">
    <citation type="submission" date="2016-04" db="EMBL/GenBank/DDBJ databases">
        <title>Draft genome sequence of Aeribacillus pallidus 8m3 from petroleum reservoir.</title>
        <authorList>
            <person name="Poltaraus A.B."/>
            <person name="Nazina T.N."/>
            <person name="Tourova T.P."/>
            <person name="Malakho S.M."/>
            <person name="Korshunova A.V."/>
            <person name="Sokolova D.S."/>
        </authorList>
    </citation>
    <scope>NUCLEOTIDE SEQUENCE [LARGE SCALE GENOMIC DNA]</scope>
    <source>
        <strain evidence="3 4">8m3</strain>
    </source>
</reference>
<sequence>MSDFLQERKIFFYCLIVLLFLLIGVVYMYTVKPLKDDVALAQLDANQLEVEMKQLEAQLNKSKTDKEENTAQLEKKMPLSRNMDQLLLDLQEAEYVSGSQIQNISFKDEQTLSESELLSENNKTDTNNTNENKEQNESAEMESATNQSENENTDAPSNQSENQSASNESTEKEKYKNVKLITFNLSVVSPDFKHFLQFLQEIEKLERITRVDVLSFTKPGEKELLEDETNQTITMEIQLTTFYFDSADKNHSSETNKESQNGKNSPKY</sequence>
<evidence type="ECO:0008006" key="5">
    <source>
        <dbReference type="Google" id="ProtNLM"/>
    </source>
</evidence>
<keyword evidence="4" id="KW-1185">Reference proteome</keyword>
<dbReference type="OrthoDB" id="2718487at2"/>